<reference evidence="1 2" key="1">
    <citation type="journal article" date="2024" name="G3 (Bethesda)">
        <title>Genome assembly of Hibiscus sabdariffa L. provides insights into metabolisms of medicinal natural products.</title>
        <authorList>
            <person name="Kim T."/>
        </authorList>
    </citation>
    <scope>NUCLEOTIDE SEQUENCE [LARGE SCALE GENOMIC DNA]</scope>
    <source>
        <strain evidence="1">TK-2024</strain>
        <tissue evidence="1">Old leaves</tissue>
    </source>
</reference>
<proteinExistence type="predicted"/>
<protein>
    <submittedName>
        <fullName evidence="1">Uncharacterized protein</fullName>
    </submittedName>
</protein>
<dbReference type="EMBL" id="JBBPBM010000081">
    <property type="protein sequence ID" value="KAK8510816.1"/>
    <property type="molecule type" value="Genomic_DNA"/>
</dbReference>
<evidence type="ECO:0000313" key="2">
    <source>
        <dbReference type="Proteomes" id="UP001472677"/>
    </source>
</evidence>
<organism evidence="1 2">
    <name type="scientific">Hibiscus sabdariffa</name>
    <name type="common">roselle</name>
    <dbReference type="NCBI Taxonomy" id="183260"/>
    <lineage>
        <taxon>Eukaryota</taxon>
        <taxon>Viridiplantae</taxon>
        <taxon>Streptophyta</taxon>
        <taxon>Embryophyta</taxon>
        <taxon>Tracheophyta</taxon>
        <taxon>Spermatophyta</taxon>
        <taxon>Magnoliopsida</taxon>
        <taxon>eudicotyledons</taxon>
        <taxon>Gunneridae</taxon>
        <taxon>Pentapetalae</taxon>
        <taxon>rosids</taxon>
        <taxon>malvids</taxon>
        <taxon>Malvales</taxon>
        <taxon>Malvaceae</taxon>
        <taxon>Malvoideae</taxon>
        <taxon>Hibiscus</taxon>
    </lineage>
</organism>
<gene>
    <name evidence="1" type="ORF">V6N12_009657</name>
</gene>
<dbReference type="Proteomes" id="UP001472677">
    <property type="component" value="Unassembled WGS sequence"/>
</dbReference>
<name>A0ABR2BUJ3_9ROSI</name>
<sequence>MSEELDEKNCLLYLLIADVIKSTSNFDVSNSKAIGITIGREFVPSVNTNRYEHLLYCQPSMLMVQIEGNPMLEKAFTLCGHIDTLRGKHNTGDINSAEVINSLCSFRIYVFIAYMDSSISKLIGET</sequence>
<evidence type="ECO:0000313" key="1">
    <source>
        <dbReference type="EMBL" id="KAK8510816.1"/>
    </source>
</evidence>
<comment type="caution">
    <text evidence="1">The sequence shown here is derived from an EMBL/GenBank/DDBJ whole genome shotgun (WGS) entry which is preliminary data.</text>
</comment>
<accession>A0ABR2BUJ3</accession>
<keyword evidence="2" id="KW-1185">Reference proteome</keyword>